<feature type="coiled-coil region" evidence="1">
    <location>
        <begin position="1113"/>
        <end position="1168"/>
    </location>
</feature>
<accession>A0A8H4PN12</accession>
<feature type="compositionally biased region" description="Basic and acidic residues" evidence="2">
    <location>
        <begin position="727"/>
        <end position="746"/>
    </location>
</feature>
<evidence type="ECO:0000256" key="1">
    <source>
        <dbReference type="SAM" id="Coils"/>
    </source>
</evidence>
<dbReference type="SMART" id="SM01315">
    <property type="entry name" value="Spc7_N"/>
    <property type="match status" value="1"/>
</dbReference>
<gene>
    <name evidence="4" type="ORF">G6O67_008487</name>
</gene>
<sequence>MQSTTDRTLPLVRRTRKSVGAQPAARNAMDKENAIVDSGSSQAASRKSRSKSMGPGGLDALKQSTGNRRASLAAPVKLPRSILKSSISSLPDIPPLKKGSQKTSAASETCDPAPGSSLSTEDLLGSKLPLRTEEEQQAAAREREDSDRRDARRKSLANRRVSFAAEATLHTFHEIEYMHDSTTSTDSTRRASSAGGGSPKRDSTVGGRPETPQSQAENIPRSPENRWDQQRRQRRNSGIPPMSFGNTDDYTLASTVYSSDSEPADAVEDIAEDEEASSSDSDDGTLMTIDAEEVTGFSVASYRSTATAEDATLDEALRIAAQRAGAHNQDDDSDDGEEVIIPSFGWVKKGNRSSEPASVESPLKRQAESQQEEQGDGTEMDMEIDADMDMTHAVGRILTIASARGTDLCGDMSMDVTRALGGILPQDRADGAPNDQEEEATDEATMEFTTPMGGIHGTLNQDPDDVEDNEEMSMELTTIIGGVLSKPRDKCTAASRRQSPNRQAKVEAKVEVDDAAIDMTVSVGRIVSAASPKSKDETDATMGMDMTTAIGGIMEMSSRTLNKRIMEEEADGPDSPIRAIVAAVTKQSPSRRQRLAPKPWTANANHSQIWFTITDAVALQANDAITTAGLGQQRRNGASKPETTASLAREAQSSEQDTLADKGYSTEGLPTVVLTPPKRRLSGVGIDRPGLGSPVVAALCDRRRSIGELASVFVPGERAVAFLEPKEMEKEVDRERQDEEDKENRRKILQGEADGPREDRDVTFNLREMINNLSPKWKPVRGRKSLHVGSAKGLLGKRPAELEGDEEAEDNDGVKRLKGYQSSPVKKVGLQQPWSKSETTGRFTRSARKSLEQAVSISMPPFSSPLKGQPATTPQKQGRFERVEDSPGLRGVNFDDLTVKDEAGLEREVDEEKIHLQDFLNMTSIRFMELTTTKRRHTMAPATREDGSADDGQDGISLERCVVAGACTVPMLELYQHSCRELKQYISEGRHMVKEIEKETFEENPRLFGEYTSAPPNVKALMDNQFKNVKTQARLLSKAMWYEWRMKLQDGLKEGLVKIAEGMQRDSKLLQGQQDLLASVLPAVVARHDSLQEEDDNLQQAAREMADCDPAELELARQELEVLEEDVATKRQHIAELKGQLEISAAEVEELSLKKTKCLAEMEEWEAMREKYRGWTSREVNALKARVEAIEKELGWAVSGLSGSRLSMTYKRDIELVVDIGSDGPRTPLDLWHIGDAGEAERSPEKEMLLQCLRHHARGLQQSGAKTADVVGSVQAGWDKALLVSSHISRIRVAFPTTVSRTCDWGISATSSLLLVPLRTKVEVTLLLDSCSGTEVSISAAARVVYGEHFNVGKIEDFVLGRMGKTVDGDKGEDWSEVLVELRRRLIARGKK</sequence>
<dbReference type="Pfam" id="PF15402">
    <property type="entry name" value="MELT_2"/>
    <property type="match status" value="5"/>
</dbReference>
<dbReference type="GO" id="GO:0007094">
    <property type="term" value="P:mitotic spindle assembly checkpoint signaling"/>
    <property type="evidence" value="ECO:0007669"/>
    <property type="project" value="TreeGrafter"/>
</dbReference>
<organism evidence="4 5">
    <name type="scientific">Ophiocordyceps sinensis</name>
    <dbReference type="NCBI Taxonomy" id="72228"/>
    <lineage>
        <taxon>Eukaryota</taxon>
        <taxon>Fungi</taxon>
        <taxon>Dikarya</taxon>
        <taxon>Ascomycota</taxon>
        <taxon>Pezizomycotina</taxon>
        <taxon>Sordariomycetes</taxon>
        <taxon>Hypocreomycetidae</taxon>
        <taxon>Hypocreales</taxon>
        <taxon>Ophiocordycipitaceae</taxon>
        <taxon>Ophiocordyceps</taxon>
    </lineage>
</organism>
<dbReference type="GO" id="GO:1990758">
    <property type="term" value="P:mitotic sister chromatid biorientation"/>
    <property type="evidence" value="ECO:0007669"/>
    <property type="project" value="TreeGrafter"/>
</dbReference>
<dbReference type="InterPro" id="IPR033338">
    <property type="entry name" value="Spc105/Spc7"/>
</dbReference>
<name>A0A8H4PN12_9HYPO</name>
<keyword evidence="1" id="KW-0175">Coiled coil</keyword>
<dbReference type="Proteomes" id="UP000557566">
    <property type="component" value="Unassembled WGS sequence"/>
</dbReference>
<feature type="region of interest" description="Disordered" evidence="2">
    <location>
        <begin position="1"/>
        <end position="286"/>
    </location>
</feature>
<feature type="compositionally biased region" description="Low complexity" evidence="2">
    <location>
        <begin position="77"/>
        <end position="91"/>
    </location>
</feature>
<dbReference type="GO" id="GO:0000776">
    <property type="term" value="C:kinetochore"/>
    <property type="evidence" value="ECO:0007669"/>
    <property type="project" value="TreeGrafter"/>
</dbReference>
<feature type="compositionally biased region" description="Polar residues" evidence="2">
    <location>
        <begin position="832"/>
        <end position="843"/>
    </location>
</feature>
<dbReference type="InterPro" id="IPR013253">
    <property type="entry name" value="Spc7_domain"/>
</dbReference>
<dbReference type="OrthoDB" id="5592879at2759"/>
<comment type="caution">
    <text evidence="4">The sequence shown here is derived from an EMBL/GenBank/DDBJ whole genome shotgun (WGS) entry which is preliminary data.</text>
</comment>
<feature type="compositionally biased region" description="Polar residues" evidence="2">
    <location>
        <begin position="630"/>
        <end position="657"/>
    </location>
</feature>
<feature type="compositionally biased region" description="Low complexity" evidence="2">
    <location>
        <begin position="180"/>
        <end position="193"/>
    </location>
</feature>
<feature type="compositionally biased region" description="Acidic residues" evidence="2">
    <location>
        <begin position="262"/>
        <end position="283"/>
    </location>
</feature>
<dbReference type="Pfam" id="PF08317">
    <property type="entry name" value="Spc7"/>
    <property type="match status" value="1"/>
</dbReference>
<dbReference type="Pfam" id="PF18210">
    <property type="entry name" value="Knl1_RWD_C"/>
    <property type="match status" value="1"/>
</dbReference>
<evidence type="ECO:0000313" key="5">
    <source>
        <dbReference type="Proteomes" id="UP000557566"/>
    </source>
</evidence>
<dbReference type="SMART" id="SM00787">
    <property type="entry name" value="Spc7"/>
    <property type="match status" value="1"/>
</dbReference>
<feature type="compositionally biased region" description="Acidic residues" evidence="2">
    <location>
        <begin position="802"/>
        <end position="811"/>
    </location>
</feature>
<feature type="region of interest" description="Disordered" evidence="2">
    <location>
        <begin position="347"/>
        <end position="378"/>
    </location>
</feature>
<dbReference type="PANTHER" id="PTHR28260">
    <property type="entry name" value="SPINDLE POLE BODY COMPONENT SPC105"/>
    <property type="match status" value="1"/>
</dbReference>
<feature type="region of interest" description="Disordered" evidence="2">
    <location>
        <begin position="727"/>
        <end position="761"/>
    </location>
</feature>
<feature type="domain" description="Spc7 kinetochore protein" evidence="3">
    <location>
        <begin position="899"/>
        <end position="1219"/>
    </location>
</feature>
<evidence type="ECO:0000256" key="2">
    <source>
        <dbReference type="SAM" id="MobiDB-lite"/>
    </source>
</evidence>
<feature type="compositionally biased region" description="Basic and acidic residues" evidence="2">
    <location>
        <begin position="878"/>
        <end position="887"/>
    </location>
</feature>
<feature type="region of interest" description="Disordered" evidence="2">
    <location>
        <begin position="630"/>
        <end position="672"/>
    </location>
</feature>
<dbReference type="EMBL" id="JAAVMX010000011">
    <property type="protein sequence ID" value="KAF4504325.1"/>
    <property type="molecule type" value="Genomic_DNA"/>
</dbReference>
<feature type="region of interest" description="Disordered" evidence="2">
    <location>
        <begin position="797"/>
        <end position="894"/>
    </location>
</feature>
<evidence type="ECO:0000259" key="3">
    <source>
        <dbReference type="SMART" id="SM00787"/>
    </source>
</evidence>
<dbReference type="GO" id="GO:0034501">
    <property type="term" value="P:protein localization to kinetochore"/>
    <property type="evidence" value="ECO:0007669"/>
    <property type="project" value="TreeGrafter"/>
</dbReference>
<reference evidence="4 5" key="1">
    <citation type="journal article" date="2020" name="Genome Biol. Evol.">
        <title>A new high-quality draft genome assembly of the Chinese cordyceps Ophiocordyceps sinensis.</title>
        <authorList>
            <person name="Shu R."/>
            <person name="Zhang J."/>
            <person name="Meng Q."/>
            <person name="Zhang H."/>
            <person name="Zhou G."/>
            <person name="Li M."/>
            <person name="Wu P."/>
            <person name="Zhao Y."/>
            <person name="Chen C."/>
            <person name="Qin Q."/>
        </authorList>
    </citation>
    <scope>NUCLEOTIDE SEQUENCE [LARGE SCALE GENOMIC DNA]</scope>
    <source>
        <strain evidence="4 5">IOZ07</strain>
    </source>
</reference>
<evidence type="ECO:0000313" key="4">
    <source>
        <dbReference type="EMBL" id="KAF4504325.1"/>
    </source>
</evidence>
<feature type="compositionally biased region" description="Polar residues" evidence="2">
    <location>
        <begin position="244"/>
        <end position="261"/>
    </location>
</feature>
<dbReference type="PANTHER" id="PTHR28260:SF1">
    <property type="entry name" value="SPINDLE POLE BODY COMPONENT SPC105"/>
    <property type="match status" value="1"/>
</dbReference>
<feature type="compositionally biased region" description="Basic and acidic residues" evidence="2">
    <location>
        <begin position="130"/>
        <end position="150"/>
    </location>
</feature>
<protein>
    <recommendedName>
        <fullName evidence="3">Spc7 kinetochore protein domain-containing protein</fullName>
    </recommendedName>
</protein>
<keyword evidence="5" id="KW-1185">Reference proteome</keyword>
<proteinExistence type="predicted"/>
<dbReference type="InterPro" id="IPR040850">
    <property type="entry name" value="Knl1_RWD_C"/>
</dbReference>